<dbReference type="EMBL" id="AFWV01000012">
    <property type="protein sequence ID" value="EGV17077.1"/>
    <property type="molecule type" value="Genomic_DNA"/>
</dbReference>
<name>F9UF40_9GAMM</name>
<evidence type="ECO:0000313" key="1">
    <source>
        <dbReference type="EMBL" id="EGV17077.1"/>
    </source>
</evidence>
<gene>
    <name evidence="1" type="ORF">ThimaDRAFT_3543</name>
</gene>
<dbReference type="eggNOG" id="ENOG5033DXP">
    <property type="taxonomic scope" value="Bacteria"/>
</dbReference>
<protein>
    <submittedName>
        <fullName evidence="1">Uncharacterized protein</fullName>
    </submittedName>
</protein>
<proteinExistence type="predicted"/>
<reference evidence="1 2" key="1">
    <citation type="submission" date="2011-06" db="EMBL/GenBank/DDBJ databases">
        <title>The draft genome of Thiocapsa marina 5811.</title>
        <authorList>
            <consortium name="US DOE Joint Genome Institute (JGI-PGF)"/>
            <person name="Lucas S."/>
            <person name="Han J."/>
            <person name="Cheng J.-F."/>
            <person name="Goodwin L."/>
            <person name="Pitluck S."/>
            <person name="Peters L."/>
            <person name="Land M.L."/>
            <person name="Hauser L."/>
            <person name="Vogl K."/>
            <person name="Liu Z."/>
            <person name="Imhoff J."/>
            <person name="Thiel V."/>
            <person name="Frigaard N.-U."/>
            <person name="Bryant D."/>
            <person name="Woyke T.J."/>
        </authorList>
    </citation>
    <scope>NUCLEOTIDE SEQUENCE [LARGE SCALE GENOMIC DNA]</scope>
    <source>
        <strain evidence="1 2">5811</strain>
    </source>
</reference>
<sequence>MRSGRAYDWRRERLSQASPPGRRVFKPSVLLKYRWSSKGNKLSRAKHEATGLSSAAEESIMKTIRESDWKVFKQVRETALQRFCQHVLDDVDAINRDAGLTAHERYLKVYELIHARDRKLGAAFDGLSRSDAAFRLMLIRTLGLVSEEDLARFSPELQQSSIPME</sequence>
<accession>F9UF40</accession>
<dbReference type="STRING" id="768671.ThimaDRAFT_3543"/>
<organism evidence="1 2">
    <name type="scientific">Thiocapsa marina 5811</name>
    <dbReference type="NCBI Taxonomy" id="768671"/>
    <lineage>
        <taxon>Bacteria</taxon>
        <taxon>Pseudomonadati</taxon>
        <taxon>Pseudomonadota</taxon>
        <taxon>Gammaproteobacteria</taxon>
        <taxon>Chromatiales</taxon>
        <taxon>Chromatiaceae</taxon>
        <taxon>Thiocapsa</taxon>
    </lineage>
</organism>
<dbReference type="AlphaFoldDB" id="F9UF40"/>
<evidence type="ECO:0000313" key="2">
    <source>
        <dbReference type="Proteomes" id="UP000005459"/>
    </source>
</evidence>
<keyword evidence="2" id="KW-1185">Reference proteome</keyword>
<dbReference type="Proteomes" id="UP000005459">
    <property type="component" value="Unassembled WGS sequence"/>
</dbReference>